<feature type="domain" description="HMA" evidence="1">
    <location>
        <begin position="2"/>
        <end position="67"/>
    </location>
</feature>
<evidence type="ECO:0000313" key="2">
    <source>
        <dbReference type="EMBL" id="NVN51435.1"/>
    </source>
</evidence>
<dbReference type="InterPro" id="IPR006121">
    <property type="entry name" value="HMA_dom"/>
</dbReference>
<protein>
    <submittedName>
        <fullName evidence="2">Copper chaperone</fullName>
    </submittedName>
</protein>
<dbReference type="PROSITE" id="PS50846">
    <property type="entry name" value="HMA_2"/>
    <property type="match status" value="1"/>
</dbReference>
<comment type="caution">
    <text evidence="2">The sequence shown here is derived from an EMBL/GenBank/DDBJ whole genome shotgun (WGS) entry which is preliminary data.</text>
</comment>
<dbReference type="Proteomes" id="UP000570517">
    <property type="component" value="Unassembled WGS sequence"/>
</dbReference>
<dbReference type="RefSeq" id="WP_178359764.1">
    <property type="nucleotide sequence ID" value="NZ_JABFYL010000036.1"/>
</dbReference>
<sequence length="70" mass="7223">MSTITYAVTGMTCGHCELSVREEVSEVAGVQDVEVSATTGTLIVTPNGPVDDAQILHAVDEAGYSAVRVA</sequence>
<dbReference type="EMBL" id="JABFYL010000036">
    <property type="protein sequence ID" value="NVN51435.1"/>
    <property type="molecule type" value="Genomic_DNA"/>
</dbReference>
<evidence type="ECO:0000259" key="1">
    <source>
        <dbReference type="PROSITE" id="PS50846"/>
    </source>
</evidence>
<dbReference type="Pfam" id="PF00403">
    <property type="entry name" value="HMA"/>
    <property type="match status" value="1"/>
</dbReference>
<name>A0A850PV14_9MYCO</name>
<organism evidence="2 3">
    <name type="scientific">Mycolicibacterium hippocampi</name>
    <dbReference type="NCBI Taxonomy" id="659824"/>
    <lineage>
        <taxon>Bacteria</taxon>
        <taxon>Bacillati</taxon>
        <taxon>Actinomycetota</taxon>
        <taxon>Actinomycetes</taxon>
        <taxon>Mycobacteriales</taxon>
        <taxon>Mycobacteriaceae</taxon>
        <taxon>Mycolicibacterium</taxon>
    </lineage>
</organism>
<accession>A0A850PV14</accession>
<dbReference type="CDD" id="cd00371">
    <property type="entry name" value="HMA"/>
    <property type="match status" value="1"/>
</dbReference>
<gene>
    <name evidence="2" type="ORF">HLY00_2591</name>
</gene>
<proteinExistence type="predicted"/>
<keyword evidence="3" id="KW-1185">Reference proteome</keyword>
<dbReference type="InterPro" id="IPR036163">
    <property type="entry name" value="HMA_dom_sf"/>
</dbReference>
<dbReference type="SUPFAM" id="SSF55008">
    <property type="entry name" value="HMA, heavy metal-associated domain"/>
    <property type="match status" value="1"/>
</dbReference>
<evidence type="ECO:0000313" key="3">
    <source>
        <dbReference type="Proteomes" id="UP000570517"/>
    </source>
</evidence>
<reference evidence="2 3" key="1">
    <citation type="submission" date="2020-05" db="EMBL/GenBank/DDBJ databases">
        <title>Draft genome sequence of Mycobacterium hippocampi DL, isolated from European seabass, Dicentrarchus labrax, reared in fish farms.</title>
        <authorList>
            <person name="Stathopoulou P."/>
            <person name="Asimakis E."/>
            <person name="Tzokas K."/>
            <person name="Batargias C."/>
            <person name="Tsiamis G."/>
        </authorList>
    </citation>
    <scope>NUCLEOTIDE SEQUENCE [LARGE SCALE GENOMIC DNA]</scope>
    <source>
        <strain evidence="2 3">DL</strain>
    </source>
</reference>
<dbReference type="Gene3D" id="3.30.70.100">
    <property type="match status" value="1"/>
</dbReference>
<dbReference type="AlphaFoldDB" id="A0A850PV14"/>
<dbReference type="GO" id="GO:0046872">
    <property type="term" value="F:metal ion binding"/>
    <property type="evidence" value="ECO:0007669"/>
    <property type="project" value="InterPro"/>
</dbReference>